<dbReference type="EMBL" id="JACTNZ010000010">
    <property type="protein sequence ID" value="KAG5528798.1"/>
    <property type="molecule type" value="Genomic_DNA"/>
</dbReference>
<dbReference type="AlphaFoldDB" id="A0AAV6IKB1"/>
<keyword evidence="2" id="KW-1185">Reference proteome</keyword>
<gene>
    <name evidence="1" type="ORF">RHGRI_029454</name>
</gene>
<comment type="caution">
    <text evidence="1">The sequence shown here is derived from an EMBL/GenBank/DDBJ whole genome shotgun (WGS) entry which is preliminary data.</text>
</comment>
<dbReference type="Proteomes" id="UP000823749">
    <property type="component" value="Chromosome 10"/>
</dbReference>
<organism evidence="1 2">
    <name type="scientific">Rhododendron griersonianum</name>
    <dbReference type="NCBI Taxonomy" id="479676"/>
    <lineage>
        <taxon>Eukaryota</taxon>
        <taxon>Viridiplantae</taxon>
        <taxon>Streptophyta</taxon>
        <taxon>Embryophyta</taxon>
        <taxon>Tracheophyta</taxon>
        <taxon>Spermatophyta</taxon>
        <taxon>Magnoliopsida</taxon>
        <taxon>eudicotyledons</taxon>
        <taxon>Gunneridae</taxon>
        <taxon>Pentapetalae</taxon>
        <taxon>asterids</taxon>
        <taxon>Ericales</taxon>
        <taxon>Ericaceae</taxon>
        <taxon>Ericoideae</taxon>
        <taxon>Rhodoreae</taxon>
        <taxon>Rhododendron</taxon>
    </lineage>
</organism>
<evidence type="ECO:0000313" key="1">
    <source>
        <dbReference type="EMBL" id="KAG5528798.1"/>
    </source>
</evidence>
<reference evidence="1" key="1">
    <citation type="submission" date="2020-08" db="EMBL/GenBank/DDBJ databases">
        <title>Plant Genome Project.</title>
        <authorList>
            <person name="Zhang R.-G."/>
        </authorList>
    </citation>
    <scope>NUCLEOTIDE SEQUENCE</scope>
    <source>
        <strain evidence="1">WSP0</strain>
        <tissue evidence="1">Leaf</tissue>
    </source>
</reference>
<accession>A0AAV6IKB1</accession>
<sequence length="61" mass="7159">MPSPLLSTFARSAGACSICLPECQFCRQQRRWHRDLGYHCRRTWPARSSEGQRCYRIEDPS</sequence>
<name>A0AAV6IKB1_9ERIC</name>
<protein>
    <submittedName>
        <fullName evidence="1">Uncharacterized protein</fullName>
    </submittedName>
</protein>
<evidence type="ECO:0000313" key="2">
    <source>
        <dbReference type="Proteomes" id="UP000823749"/>
    </source>
</evidence>
<proteinExistence type="predicted"/>